<evidence type="ECO:0000256" key="2">
    <source>
        <dbReference type="ARBA" id="ARBA00023015"/>
    </source>
</evidence>
<proteinExistence type="inferred from homology"/>
<dbReference type="PANTHER" id="PTHR43133:SF25">
    <property type="entry name" value="RNA POLYMERASE SIGMA FACTOR RFAY-RELATED"/>
    <property type="match status" value="1"/>
</dbReference>
<name>A0ABN2DSL0_9ACTN</name>
<dbReference type="Pfam" id="PF08281">
    <property type="entry name" value="Sigma70_r4_2"/>
    <property type="match status" value="1"/>
</dbReference>
<dbReference type="EMBL" id="BAAAOS010000029">
    <property type="protein sequence ID" value="GAA1585203.1"/>
    <property type="molecule type" value="Genomic_DNA"/>
</dbReference>
<dbReference type="InterPro" id="IPR013325">
    <property type="entry name" value="RNA_pol_sigma_r2"/>
</dbReference>
<dbReference type="InterPro" id="IPR013249">
    <property type="entry name" value="RNA_pol_sigma70_r4_t2"/>
</dbReference>
<evidence type="ECO:0000259" key="5">
    <source>
        <dbReference type="Pfam" id="PF04542"/>
    </source>
</evidence>
<dbReference type="InterPro" id="IPR036388">
    <property type="entry name" value="WH-like_DNA-bd_sf"/>
</dbReference>
<dbReference type="InterPro" id="IPR014284">
    <property type="entry name" value="RNA_pol_sigma-70_dom"/>
</dbReference>
<dbReference type="InterPro" id="IPR039425">
    <property type="entry name" value="RNA_pol_sigma-70-like"/>
</dbReference>
<evidence type="ECO:0000313" key="7">
    <source>
        <dbReference type="EMBL" id="GAA1585203.1"/>
    </source>
</evidence>
<comment type="similarity">
    <text evidence="1">Belongs to the sigma-70 factor family. ECF subfamily.</text>
</comment>
<accession>A0ABN2DSL0</accession>
<organism evidence="7 8">
    <name type="scientific">Kribbella sancticallisti</name>
    <dbReference type="NCBI Taxonomy" id="460087"/>
    <lineage>
        <taxon>Bacteria</taxon>
        <taxon>Bacillati</taxon>
        <taxon>Actinomycetota</taxon>
        <taxon>Actinomycetes</taxon>
        <taxon>Propionibacteriales</taxon>
        <taxon>Kribbellaceae</taxon>
        <taxon>Kribbella</taxon>
    </lineage>
</organism>
<dbReference type="Gene3D" id="1.10.10.10">
    <property type="entry name" value="Winged helix-like DNA-binding domain superfamily/Winged helix DNA-binding domain"/>
    <property type="match status" value="1"/>
</dbReference>
<dbReference type="SUPFAM" id="SSF88659">
    <property type="entry name" value="Sigma3 and sigma4 domains of RNA polymerase sigma factors"/>
    <property type="match status" value="1"/>
</dbReference>
<evidence type="ECO:0000256" key="3">
    <source>
        <dbReference type="ARBA" id="ARBA00023082"/>
    </source>
</evidence>
<dbReference type="InterPro" id="IPR007627">
    <property type="entry name" value="RNA_pol_sigma70_r2"/>
</dbReference>
<evidence type="ECO:0000313" key="8">
    <source>
        <dbReference type="Proteomes" id="UP001500393"/>
    </source>
</evidence>
<evidence type="ECO:0000256" key="4">
    <source>
        <dbReference type="ARBA" id="ARBA00023163"/>
    </source>
</evidence>
<dbReference type="RefSeq" id="WP_344216668.1">
    <property type="nucleotide sequence ID" value="NZ_BAAAOS010000029.1"/>
</dbReference>
<protein>
    <submittedName>
        <fullName evidence="7">Sigma-70 family RNA polymerase sigma factor SigL</fullName>
    </submittedName>
</protein>
<keyword evidence="3" id="KW-0731">Sigma factor</keyword>
<evidence type="ECO:0000256" key="1">
    <source>
        <dbReference type="ARBA" id="ARBA00010641"/>
    </source>
</evidence>
<sequence length="189" mass="20944">MSNPLGGVSRASRFVALYEATYVDLMRFAQRRVPETQAEDVVGEALLVAWRRLDEVPAHLPDARAWMFGIVRNTILNTHRGVRRQQALAVRLAESTAAWSPDDADLVTRRVDLARAWERLSAVHQEALALAVIDDLSARQAAAVLGITAVAFRLRLSRARHALRAQLGHRAKPAAAPAGLIERQNYEAR</sequence>
<dbReference type="Gene3D" id="1.10.1740.10">
    <property type="match status" value="1"/>
</dbReference>
<comment type="caution">
    <text evidence="7">The sequence shown here is derived from an EMBL/GenBank/DDBJ whole genome shotgun (WGS) entry which is preliminary data.</text>
</comment>
<dbReference type="Proteomes" id="UP001500393">
    <property type="component" value="Unassembled WGS sequence"/>
</dbReference>
<keyword evidence="2" id="KW-0805">Transcription regulation</keyword>
<gene>
    <name evidence="7" type="primary">sigL</name>
    <name evidence="7" type="ORF">GCM10009789_43560</name>
</gene>
<feature type="domain" description="RNA polymerase sigma factor 70 region 4 type 2" evidence="6">
    <location>
        <begin position="112"/>
        <end position="162"/>
    </location>
</feature>
<feature type="domain" description="RNA polymerase sigma-70 region 2" evidence="5">
    <location>
        <begin position="17"/>
        <end position="84"/>
    </location>
</feature>
<dbReference type="NCBIfam" id="TIGR02937">
    <property type="entry name" value="sigma70-ECF"/>
    <property type="match status" value="1"/>
</dbReference>
<dbReference type="InterPro" id="IPR013324">
    <property type="entry name" value="RNA_pol_sigma_r3/r4-like"/>
</dbReference>
<keyword evidence="4" id="KW-0804">Transcription</keyword>
<dbReference type="Pfam" id="PF04542">
    <property type="entry name" value="Sigma70_r2"/>
    <property type="match status" value="1"/>
</dbReference>
<evidence type="ECO:0000259" key="6">
    <source>
        <dbReference type="Pfam" id="PF08281"/>
    </source>
</evidence>
<dbReference type="PANTHER" id="PTHR43133">
    <property type="entry name" value="RNA POLYMERASE ECF-TYPE SIGMA FACTO"/>
    <property type="match status" value="1"/>
</dbReference>
<reference evidence="7 8" key="1">
    <citation type="journal article" date="2019" name="Int. J. Syst. Evol. Microbiol.">
        <title>The Global Catalogue of Microorganisms (GCM) 10K type strain sequencing project: providing services to taxonomists for standard genome sequencing and annotation.</title>
        <authorList>
            <consortium name="The Broad Institute Genomics Platform"/>
            <consortium name="The Broad Institute Genome Sequencing Center for Infectious Disease"/>
            <person name="Wu L."/>
            <person name="Ma J."/>
        </authorList>
    </citation>
    <scope>NUCLEOTIDE SEQUENCE [LARGE SCALE GENOMIC DNA]</scope>
    <source>
        <strain evidence="7 8">JCM 14969</strain>
    </source>
</reference>
<keyword evidence="8" id="KW-1185">Reference proteome</keyword>
<dbReference type="SUPFAM" id="SSF88946">
    <property type="entry name" value="Sigma2 domain of RNA polymerase sigma factors"/>
    <property type="match status" value="1"/>
</dbReference>